<comment type="caution">
    <text evidence="2">The sequence shown here is derived from an EMBL/GenBank/DDBJ whole genome shotgun (WGS) entry which is preliminary data.</text>
</comment>
<reference evidence="2" key="2">
    <citation type="submission" date="2020-09" db="EMBL/GenBank/DDBJ databases">
        <authorList>
            <person name="Sun Q."/>
            <person name="Zhou Y."/>
        </authorList>
    </citation>
    <scope>NUCLEOTIDE SEQUENCE</scope>
    <source>
        <strain evidence="2">CGMCC 4.3508</strain>
    </source>
</reference>
<proteinExistence type="predicted"/>
<dbReference type="Proteomes" id="UP000638263">
    <property type="component" value="Unassembled WGS sequence"/>
</dbReference>
<evidence type="ECO:0000313" key="2">
    <source>
        <dbReference type="EMBL" id="GGL10628.1"/>
    </source>
</evidence>
<name>A0A917RJE6_9NOCA</name>
<evidence type="ECO:0000313" key="3">
    <source>
        <dbReference type="Proteomes" id="UP000638263"/>
    </source>
</evidence>
<accession>A0A917RJE6</accession>
<protein>
    <submittedName>
        <fullName evidence="2">Uncharacterized protein</fullName>
    </submittedName>
</protein>
<evidence type="ECO:0000256" key="1">
    <source>
        <dbReference type="SAM" id="MobiDB-lite"/>
    </source>
</evidence>
<organism evidence="2 3">
    <name type="scientific">Nocardia jinanensis</name>
    <dbReference type="NCBI Taxonomy" id="382504"/>
    <lineage>
        <taxon>Bacteria</taxon>
        <taxon>Bacillati</taxon>
        <taxon>Actinomycetota</taxon>
        <taxon>Actinomycetes</taxon>
        <taxon>Mycobacteriales</taxon>
        <taxon>Nocardiaceae</taxon>
        <taxon>Nocardia</taxon>
    </lineage>
</organism>
<reference evidence="2" key="1">
    <citation type="journal article" date="2014" name="Int. J. Syst. Evol. Microbiol.">
        <title>Complete genome sequence of Corynebacterium casei LMG S-19264T (=DSM 44701T), isolated from a smear-ripened cheese.</title>
        <authorList>
            <consortium name="US DOE Joint Genome Institute (JGI-PGF)"/>
            <person name="Walter F."/>
            <person name="Albersmeier A."/>
            <person name="Kalinowski J."/>
            <person name="Ruckert C."/>
        </authorList>
    </citation>
    <scope>NUCLEOTIDE SEQUENCE</scope>
    <source>
        <strain evidence="2">CGMCC 4.3508</strain>
    </source>
</reference>
<gene>
    <name evidence="2" type="ORF">GCM10011588_26360</name>
</gene>
<feature type="region of interest" description="Disordered" evidence="1">
    <location>
        <begin position="1"/>
        <end position="48"/>
    </location>
</feature>
<dbReference type="AlphaFoldDB" id="A0A917RJE6"/>
<feature type="compositionally biased region" description="Basic and acidic residues" evidence="1">
    <location>
        <begin position="35"/>
        <end position="48"/>
    </location>
</feature>
<dbReference type="EMBL" id="BMMH01000004">
    <property type="protein sequence ID" value="GGL10628.1"/>
    <property type="molecule type" value="Genomic_DNA"/>
</dbReference>
<keyword evidence="3" id="KW-1185">Reference proteome</keyword>
<sequence>MTGRRPGRAGLDTTEPGCDGTDHRGPYPAAGGRSGRPEVDFTDPRPARHDEAGAIELGFPHPMLASDHIRNMTAGDLRIETRG</sequence>